<name>A0AAV4WL29_CAEEX</name>
<protein>
    <submittedName>
        <fullName evidence="1">Uncharacterized protein</fullName>
    </submittedName>
</protein>
<evidence type="ECO:0000313" key="2">
    <source>
        <dbReference type="Proteomes" id="UP001054945"/>
    </source>
</evidence>
<keyword evidence="2" id="KW-1185">Reference proteome</keyword>
<proteinExistence type="predicted"/>
<gene>
    <name evidence="1" type="ORF">CEXT_513681</name>
</gene>
<organism evidence="1 2">
    <name type="scientific">Caerostris extrusa</name>
    <name type="common">Bark spider</name>
    <name type="synonym">Caerostris bankana</name>
    <dbReference type="NCBI Taxonomy" id="172846"/>
    <lineage>
        <taxon>Eukaryota</taxon>
        <taxon>Metazoa</taxon>
        <taxon>Ecdysozoa</taxon>
        <taxon>Arthropoda</taxon>
        <taxon>Chelicerata</taxon>
        <taxon>Arachnida</taxon>
        <taxon>Araneae</taxon>
        <taxon>Araneomorphae</taxon>
        <taxon>Entelegynae</taxon>
        <taxon>Araneoidea</taxon>
        <taxon>Araneidae</taxon>
        <taxon>Caerostris</taxon>
    </lineage>
</organism>
<dbReference type="Proteomes" id="UP001054945">
    <property type="component" value="Unassembled WGS sequence"/>
</dbReference>
<accession>A0AAV4WL29</accession>
<reference evidence="1 2" key="1">
    <citation type="submission" date="2021-06" db="EMBL/GenBank/DDBJ databases">
        <title>Caerostris extrusa draft genome.</title>
        <authorList>
            <person name="Kono N."/>
            <person name="Arakawa K."/>
        </authorList>
    </citation>
    <scope>NUCLEOTIDE SEQUENCE [LARGE SCALE GENOMIC DNA]</scope>
</reference>
<comment type="caution">
    <text evidence="1">The sequence shown here is derived from an EMBL/GenBank/DDBJ whole genome shotgun (WGS) entry which is preliminary data.</text>
</comment>
<dbReference type="EMBL" id="BPLR01016403">
    <property type="protein sequence ID" value="GIY83601.1"/>
    <property type="molecule type" value="Genomic_DNA"/>
</dbReference>
<dbReference type="AlphaFoldDB" id="A0AAV4WL29"/>
<sequence>MKYRRRLRPLFGGYENNCLSTTVDPFVPEFAAVKARLEAGARSTKHFIKRLFSRGQLSGGISLSAIDCVISMSEISSSSSSLFSGYENNCLSTTVYPFVPEFAAVKAGLEAGARVSHIDADYDRANMNYYSL</sequence>
<evidence type="ECO:0000313" key="1">
    <source>
        <dbReference type="EMBL" id="GIY83601.1"/>
    </source>
</evidence>